<evidence type="ECO:0000256" key="19">
    <source>
        <dbReference type="ARBA" id="ARBA00059245"/>
    </source>
</evidence>
<keyword evidence="9" id="KW-0812">Transmembrane</keyword>
<evidence type="ECO:0000256" key="10">
    <source>
        <dbReference type="ARBA" id="ARBA00022723"/>
    </source>
</evidence>
<dbReference type="Gene3D" id="3.90.550.50">
    <property type="match status" value="1"/>
</dbReference>
<keyword evidence="8" id="KW-0808">Transferase</keyword>
<evidence type="ECO:0000256" key="7">
    <source>
        <dbReference type="ARBA" id="ARBA00022676"/>
    </source>
</evidence>
<evidence type="ECO:0000256" key="4">
    <source>
        <dbReference type="ARBA" id="ARBA00006462"/>
    </source>
</evidence>
<dbReference type="AlphaFoldDB" id="A0AA36B539"/>
<evidence type="ECO:0000256" key="15">
    <source>
        <dbReference type="ARBA" id="ARBA00023157"/>
    </source>
</evidence>
<feature type="region of interest" description="Disordered" evidence="20">
    <location>
        <begin position="361"/>
        <end position="419"/>
    </location>
</feature>
<evidence type="ECO:0000256" key="5">
    <source>
        <dbReference type="ARBA" id="ARBA00011748"/>
    </source>
</evidence>
<evidence type="ECO:0000256" key="8">
    <source>
        <dbReference type="ARBA" id="ARBA00022679"/>
    </source>
</evidence>
<evidence type="ECO:0000313" key="23">
    <source>
        <dbReference type="Proteomes" id="UP001162480"/>
    </source>
</evidence>
<evidence type="ECO:0000256" key="2">
    <source>
        <dbReference type="ARBA" id="ARBA00004606"/>
    </source>
</evidence>
<evidence type="ECO:0000313" key="22">
    <source>
        <dbReference type="EMBL" id="CAI9728085.1"/>
    </source>
</evidence>
<proteinExistence type="inferred from homology"/>
<accession>A0AA36B539</accession>
<evidence type="ECO:0000256" key="14">
    <source>
        <dbReference type="ARBA" id="ARBA00023136"/>
    </source>
</evidence>
<sequence length="450" mass="51673">MMMPSRMAGSPTKRGIATFSVGIIFGFAFTYMLAYSSQWKTRFFLPKETHIYYSNYIPDSPHGHGGIEHLGGPDKSFKWADSEHHSHQGETNSVAKVLESQVRILCWVMTNPNNIRKKAIHVNATWGRRCNILLFMSSADEPVNLPIVKLPVSEGRDNLWAKTKEAFKYVYKHHINNYDWFFKADDDTYAIIENLRHLLSEHDHNSPIFFGRRFKPYVKQGYMSGGAGYVLSKEAVRRFIENGLNNKSICRSDNGGAEDVEMGACLERVGVKAGDSRDIMGRERFHPFVPEHHLIPDILPRGMWYMSFNFYPVRQGPDCCSDYAISFHYVPPNMMYVLEYMVYHLKPFGLQNECLASDKSDTAVQRLPPSKTKKISTTSSKTIKSDDKNNNNIKSDKNSKSDTKKRTPNAAKNKPSSKNQFEEHCITRAIPALTNRSFFRRLYPICYFRI</sequence>
<comment type="similarity">
    <text evidence="4">Belongs to the glycosyltransferase 31 family. Beta3-Gal-T subfamily.</text>
</comment>
<dbReference type="InterPro" id="IPR003378">
    <property type="entry name" value="Fringe-like_glycosylTrfase"/>
</dbReference>
<evidence type="ECO:0000256" key="1">
    <source>
        <dbReference type="ARBA" id="ARBA00001936"/>
    </source>
</evidence>
<dbReference type="FunFam" id="3.90.550.50:FF:000017">
    <property type="entry name" value="Glycoprotein-N-acetylgalactosamine 3-beta-galactosyltransferase 1"/>
    <property type="match status" value="1"/>
</dbReference>
<dbReference type="EMBL" id="OX597822">
    <property type="protein sequence ID" value="CAI9728085.1"/>
    <property type="molecule type" value="Genomic_DNA"/>
</dbReference>
<name>A0AA36B539_OCTVU</name>
<dbReference type="GO" id="GO:0000166">
    <property type="term" value="F:nucleotide binding"/>
    <property type="evidence" value="ECO:0007669"/>
    <property type="project" value="UniProtKB-KW"/>
</dbReference>
<comment type="subcellular location">
    <subcellularLocation>
        <location evidence="2">Membrane</location>
        <topology evidence="2">Single-pass type II membrane protein</topology>
    </subcellularLocation>
</comment>
<keyword evidence="12" id="KW-0735">Signal-anchor</keyword>
<dbReference type="GO" id="GO:0016263">
    <property type="term" value="F:glycoprotein-N-acetylgalactosamine 3-beta-galactosyltransferase activity"/>
    <property type="evidence" value="ECO:0007669"/>
    <property type="project" value="UniProtKB-EC"/>
</dbReference>
<feature type="compositionally biased region" description="Basic and acidic residues" evidence="20">
    <location>
        <begin position="383"/>
        <end position="405"/>
    </location>
</feature>
<evidence type="ECO:0000256" key="17">
    <source>
        <dbReference type="ARBA" id="ARBA00023211"/>
    </source>
</evidence>
<evidence type="ECO:0000256" key="20">
    <source>
        <dbReference type="SAM" id="MobiDB-lite"/>
    </source>
</evidence>
<evidence type="ECO:0000256" key="16">
    <source>
        <dbReference type="ARBA" id="ARBA00023180"/>
    </source>
</evidence>
<keyword evidence="14" id="KW-0472">Membrane</keyword>
<evidence type="ECO:0000256" key="13">
    <source>
        <dbReference type="ARBA" id="ARBA00022989"/>
    </source>
</evidence>
<dbReference type="Proteomes" id="UP001162480">
    <property type="component" value="Chromosome 9"/>
</dbReference>
<keyword evidence="7" id="KW-0328">Glycosyltransferase</keyword>
<dbReference type="PANTHER" id="PTHR23033">
    <property type="entry name" value="BETA1,3-GALACTOSYLTRANSFERASE"/>
    <property type="match status" value="1"/>
</dbReference>
<dbReference type="GO" id="GO:0030145">
    <property type="term" value="F:manganese ion binding"/>
    <property type="evidence" value="ECO:0007669"/>
    <property type="project" value="UniProtKB-ARBA"/>
</dbReference>
<comment type="cofactor">
    <cofactor evidence="1">
        <name>Mn(2+)</name>
        <dbReference type="ChEBI" id="CHEBI:29035"/>
    </cofactor>
</comment>
<evidence type="ECO:0000256" key="12">
    <source>
        <dbReference type="ARBA" id="ARBA00022968"/>
    </source>
</evidence>
<dbReference type="PANTHER" id="PTHR23033:SF14">
    <property type="entry name" value="GLYCOPROTEIN-N-ACETYLGALACTOSAMINE 3-BETA-GALACTOSYLTRANSFERASE 1-RELATED"/>
    <property type="match status" value="1"/>
</dbReference>
<dbReference type="Pfam" id="PF02434">
    <property type="entry name" value="Fringe"/>
    <property type="match status" value="1"/>
</dbReference>
<reference evidence="22" key="1">
    <citation type="submission" date="2023-08" db="EMBL/GenBank/DDBJ databases">
        <authorList>
            <person name="Alioto T."/>
            <person name="Alioto T."/>
            <person name="Gomez Garrido J."/>
        </authorList>
    </citation>
    <scope>NUCLEOTIDE SEQUENCE</scope>
</reference>
<keyword evidence="13" id="KW-1133">Transmembrane helix</keyword>
<evidence type="ECO:0000256" key="6">
    <source>
        <dbReference type="ARBA" id="ARBA00012557"/>
    </source>
</evidence>
<evidence type="ECO:0000256" key="9">
    <source>
        <dbReference type="ARBA" id="ARBA00022692"/>
    </source>
</evidence>
<dbReference type="InterPro" id="IPR026050">
    <property type="entry name" value="C1GALT1/C1GALT1_chp1"/>
</dbReference>
<gene>
    <name evidence="22" type="ORF">OCTVUL_1B014619</name>
</gene>
<keyword evidence="16" id="KW-0325">Glycoprotein</keyword>
<comment type="function">
    <text evidence="19">Glycosyltransferase that generates the core 1 O-glycan Gal-beta1-3GalNAc-alpha1-Ser/Thr (T antigen), which is a precursor for many extended O-glycans in glycoproteins.</text>
</comment>
<dbReference type="EC" id="2.4.1.122" evidence="6"/>
<keyword evidence="17" id="KW-0464">Manganese</keyword>
<comment type="pathway">
    <text evidence="3">Protein modification; protein glycosylation.</text>
</comment>
<protein>
    <recommendedName>
        <fullName evidence="18">Glycoprotein-N-acetylgalactosamine 3-beta-galactosyltransferase 1</fullName>
        <ecNumber evidence="6">2.4.1.122</ecNumber>
    </recommendedName>
</protein>
<feature type="domain" description="Fringe-like glycosyltransferase" evidence="21">
    <location>
        <begin position="155"/>
        <end position="274"/>
    </location>
</feature>
<evidence type="ECO:0000259" key="21">
    <source>
        <dbReference type="Pfam" id="PF02434"/>
    </source>
</evidence>
<evidence type="ECO:0000256" key="11">
    <source>
        <dbReference type="ARBA" id="ARBA00022741"/>
    </source>
</evidence>
<keyword evidence="15" id="KW-1015">Disulfide bond</keyword>
<evidence type="ECO:0000256" key="18">
    <source>
        <dbReference type="ARBA" id="ARBA00040898"/>
    </source>
</evidence>
<keyword evidence="10" id="KW-0479">Metal-binding</keyword>
<comment type="subunit">
    <text evidence="5">Homodimer; disulfide-linked.</text>
</comment>
<dbReference type="GO" id="GO:0016020">
    <property type="term" value="C:membrane"/>
    <property type="evidence" value="ECO:0007669"/>
    <property type="project" value="UniProtKB-SubCell"/>
</dbReference>
<evidence type="ECO:0000256" key="3">
    <source>
        <dbReference type="ARBA" id="ARBA00004922"/>
    </source>
</evidence>
<organism evidence="22 23">
    <name type="scientific">Octopus vulgaris</name>
    <name type="common">Common octopus</name>
    <dbReference type="NCBI Taxonomy" id="6645"/>
    <lineage>
        <taxon>Eukaryota</taxon>
        <taxon>Metazoa</taxon>
        <taxon>Spiralia</taxon>
        <taxon>Lophotrochozoa</taxon>
        <taxon>Mollusca</taxon>
        <taxon>Cephalopoda</taxon>
        <taxon>Coleoidea</taxon>
        <taxon>Octopodiformes</taxon>
        <taxon>Octopoda</taxon>
        <taxon>Incirrata</taxon>
        <taxon>Octopodidae</taxon>
        <taxon>Octopus</taxon>
    </lineage>
</organism>
<keyword evidence="23" id="KW-1185">Reference proteome</keyword>
<keyword evidence="11" id="KW-0547">Nucleotide-binding</keyword>